<dbReference type="EMBL" id="JBIGHW010000003">
    <property type="protein sequence ID" value="MFG6440508.1"/>
    <property type="molecule type" value="Genomic_DNA"/>
</dbReference>
<dbReference type="InterPro" id="IPR023366">
    <property type="entry name" value="ATP_synth_asu-like_sf"/>
</dbReference>
<protein>
    <submittedName>
        <fullName evidence="1">Uncharacterized protein</fullName>
    </submittedName>
</protein>
<dbReference type="InterPro" id="IPR011050">
    <property type="entry name" value="Pectin_lyase_fold/virulence"/>
</dbReference>
<evidence type="ECO:0000313" key="1">
    <source>
        <dbReference type="EMBL" id="MFG6440508.1"/>
    </source>
</evidence>
<dbReference type="Gene3D" id="2.40.30.20">
    <property type="match status" value="1"/>
</dbReference>
<proteinExistence type="predicted"/>
<dbReference type="Proteomes" id="UP001606301">
    <property type="component" value="Unassembled WGS sequence"/>
</dbReference>
<accession>A0ABW7FGK4</accession>
<organism evidence="1 2">
    <name type="scientific">Pelomonas margarita</name>
    <dbReference type="NCBI Taxonomy" id="3299031"/>
    <lineage>
        <taxon>Bacteria</taxon>
        <taxon>Pseudomonadati</taxon>
        <taxon>Pseudomonadota</taxon>
        <taxon>Betaproteobacteria</taxon>
        <taxon>Burkholderiales</taxon>
        <taxon>Sphaerotilaceae</taxon>
        <taxon>Roseateles</taxon>
    </lineage>
</organism>
<keyword evidence="2" id="KW-1185">Reference proteome</keyword>
<dbReference type="SUPFAM" id="SSF51126">
    <property type="entry name" value="Pectin lyase-like"/>
    <property type="match status" value="1"/>
</dbReference>
<gene>
    <name evidence="1" type="ORF">ACG0Z3_07415</name>
</gene>
<comment type="caution">
    <text evidence="1">The sequence shown here is derived from an EMBL/GenBank/DDBJ whole genome shotgun (WGS) entry which is preliminary data.</text>
</comment>
<sequence length="779" mass="82130">MSRQFFENTTKSPKTFYGVTLMPGEGKYVDVPDPAPAPQKVAASVVTVLSSQLASLPYQGAGVVVLAQDSPNAAATLATWNGTKYSSPVSGAWNVVLTASMSAAEVTAAIQTALDGGNKRVVVSGNGSFPLSDRLYIDDSTTFVIEQGCKLVGPAALYYPGVMMGLVVNRQMMSPRTTVTMTSSGNTCTVGWTAHGKSVGETIMLLGSVTRGYNGVYRVASVPNADSLTVTLETVPDATTAVAVSWGALQACAANRDITVVINGELNGNGANQPAPGVSPTDRYLGGVFLSGVLRPRITGTGTIRDCKGYSILISGATFPRVASLEIQSIYRDGAHFQGPIRHLRVEGLTGYSYDDFTSLTTGDLQSLEITEGEIENVVIEKIDAQCSQVGAIGAMFGKSAWWFSDIVYKDLRSPVTGKTVHLKFIGSTASQYNLDQTRFIGKLTVDGVLYEASAQTDPQSAVVAFGSGCSMQDVDIKNIRMIGSAPANYGLAVLFGNSGTTWGMRHLLIEGLYSSSVGSSASLIQGGLGGTTNVESITLRDCSPTVPDNRSFFDLNGMTVEALNVENFTGQLGSASNMLRLAAGTVNYVNVRGANPKITNYGANNWGELVYLAGAVFKAIRFIGCTSNAYRYVQSTSAMYADTSSVIAFIGCRRNNGKLWANLNKGVRIVTDGCEEVGASGNVLWLRGSTKYTLVEGSLISEVTTPIAFFDTATMDIFSPNRRVDITAPGTTGINRAEGATCWNTNAALGTLGTAGPVVCLGTAANSWKRVGNNSLTY</sequence>
<name>A0ABW7FGK4_9BURK</name>
<reference evidence="1 2" key="1">
    <citation type="submission" date="2024-08" db="EMBL/GenBank/DDBJ databases">
        <authorList>
            <person name="Lu H."/>
        </authorList>
    </citation>
    <scope>NUCLEOTIDE SEQUENCE [LARGE SCALE GENOMIC DNA]</scope>
    <source>
        <strain evidence="1 2">LKC17W</strain>
    </source>
</reference>
<dbReference type="RefSeq" id="WP_394396641.1">
    <property type="nucleotide sequence ID" value="NZ_JBIGHW010000003.1"/>
</dbReference>
<evidence type="ECO:0000313" key="2">
    <source>
        <dbReference type="Proteomes" id="UP001606301"/>
    </source>
</evidence>